<proteinExistence type="inferred from homology"/>
<dbReference type="Gene3D" id="3.40.640.10">
    <property type="entry name" value="Type I PLP-dependent aspartate aminotransferase-like (Major domain)"/>
    <property type="match status" value="1"/>
</dbReference>
<dbReference type="Proteomes" id="UP001497497">
    <property type="component" value="Unassembled WGS sequence"/>
</dbReference>
<comment type="cofactor">
    <cofactor evidence="1">
        <name>pyridoxal 5'-phosphate</name>
        <dbReference type="ChEBI" id="CHEBI:597326"/>
    </cofactor>
</comment>
<dbReference type="CDD" id="cd00610">
    <property type="entry name" value="OAT_like"/>
    <property type="match status" value="1"/>
</dbReference>
<organism evidence="13 14">
    <name type="scientific">Lymnaea stagnalis</name>
    <name type="common">Great pond snail</name>
    <name type="synonym">Helix stagnalis</name>
    <dbReference type="NCBI Taxonomy" id="6523"/>
    <lineage>
        <taxon>Eukaryota</taxon>
        <taxon>Metazoa</taxon>
        <taxon>Spiralia</taxon>
        <taxon>Lophotrochozoa</taxon>
        <taxon>Mollusca</taxon>
        <taxon>Gastropoda</taxon>
        <taxon>Heterobranchia</taxon>
        <taxon>Euthyneura</taxon>
        <taxon>Panpulmonata</taxon>
        <taxon>Hygrophila</taxon>
        <taxon>Lymnaeoidea</taxon>
        <taxon>Lymnaeidae</taxon>
        <taxon>Lymnaea</taxon>
    </lineage>
</organism>
<dbReference type="InterPro" id="IPR015422">
    <property type="entry name" value="PyrdxlP-dep_Trfase_small"/>
</dbReference>
<dbReference type="GO" id="GO:0005739">
    <property type="term" value="C:mitochondrion"/>
    <property type="evidence" value="ECO:0007669"/>
    <property type="project" value="TreeGrafter"/>
</dbReference>
<dbReference type="InterPro" id="IPR005814">
    <property type="entry name" value="Aminotrans_3"/>
</dbReference>
<keyword evidence="5" id="KW-0032">Aminotransferase</keyword>
<dbReference type="InterPro" id="IPR015421">
    <property type="entry name" value="PyrdxlP-dep_Trfase_major"/>
</dbReference>
<accession>A0AAV2H5P4</accession>
<evidence type="ECO:0000256" key="7">
    <source>
        <dbReference type="ARBA" id="ARBA00022898"/>
    </source>
</evidence>
<dbReference type="PIRSF" id="PIRSF000521">
    <property type="entry name" value="Transaminase_4ab_Lys_Orn"/>
    <property type="match status" value="1"/>
</dbReference>
<evidence type="ECO:0000256" key="9">
    <source>
        <dbReference type="ARBA" id="ARBA00030204"/>
    </source>
</evidence>
<evidence type="ECO:0000256" key="6">
    <source>
        <dbReference type="ARBA" id="ARBA00022679"/>
    </source>
</evidence>
<dbReference type="PANTHER" id="PTHR43206:SF1">
    <property type="entry name" value="4-AMINOBUTYRATE AMINOTRANSFERASE, MITOCHONDRIAL"/>
    <property type="match status" value="1"/>
</dbReference>
<evidence type="ECO:0000256" key="5">
    <source>
        <dbReference type="ARBA" id="ARBA00022576"/>
    </source>
</evidence>
<evidence type="ECO:0000256" key="10">
    <source>
        <dbReference type="ARBA" id="ARBA00030857"/>
    </source>
</evidence>
<evidence type="ECO:0000313" key="14">
    <source>
        <dbReference type="Proteomes" id="UP001497497"/>
    </source>
</evidence>
<keyword evidence="7 12" id="KW-0663">Pyridoxal phosphate</keyword>
<dbReference type="InterPro" id="IPR015424">
    <property type="entry name" value="PyrdxlP-dep_Trfase"/>
</dbReference>
<evidence type="ECO:0000256" key="1">
    <source>
        <dbReference type="ARBA" id="ARBA00001933"/>
    </source>
</evidence>
<dbReference type="GO" id="GO:0009450">
    <property type="term" value="P:gamma-aminobutyric acid catabolic process"/>
    <property type="evidence" value="ECO:0007669"/>
    <property type="project" value="TreeGrafter"/>
</dbReference>
<evidence type="ECO:0000256" key="3">
    <source>
        <dbReference type="ARBA" id="ARBA00012876"/>
    </source>
</evidence>
<evidence type="ECO:0000256" key="8">
    <source>
        <dbReference type="ARBA" id="ARBA00029760"/>
    </source>
</evidence>
<dbReference type="InterPro" id="IPR004631">
    <property type="entry name" value="4NH2But_aminotransferase_euk"/>
</dbReference>
<dbReference type="GO" id="GO:0047298">
    <property type="term" value="F:(S)-3-amino-2-methylpropionate transaminase activity"/>
    <property type="evidence" value="ECO:0007669"/>
    <property type="project" value="UniProtKB-EC"/>
</dbReference>
<dbReference type="NCBIfam" id="TIGR00699">
    <property type="entry name" value="GABAtrns_euk"/>
    <property type="match status" value="1"/>
</dbReference>
<dbReference type="Pfam" id="PF00202">
    <property type="entry name" value="Aminotran_3"/>
    <property type="match status" value="1"/>
</dbReference>
<evidence type="ECO:0000256" key="12">
    <source>
        <dbReference type="RuleBase" id="RU003560"/>
    </source>
</evidence>
<dbReference type="GO" id="GO:0030170">
    <property type="term" value="F:pyridoxal phosphate binding"/>
    <property type="evidence" value="ECO:0007669"/>
    <property type="project" value="InterPro"/>
</dbReference>
<evidence type="ECO:0000256" key="11">
    <source>
        <dbReference type="ARBA" id="ARBA00031787"/>
    </source>
</evidence>
<dbReference type="Gene3D" id="3.90.1150.10">
    <property type="entry name" value="Aspartate Aminotransferase, domain 1"/>
    <property type="match status" value="1"/>
</dbReference>
<dbReference type="AlphaFoldDB" id="A0AAV2H5P4"/>
<dbReference type="SUPFAM" id="SSF53383">
    <property type="entry name" value="PLP-dependent transferases"/>
    <property type="match status" value="1"/>
</dbReference>
<dbReference type="GO" id="GO:0034386">
    <property type="term" value="F:4-aminobutyrate:2-oxoglutarate transaminase activity"/>
    <property type="evidence" value="ECO:0007669"/>
    <property type="project" value="UniProtKB-EC"/>
</dbReference>
<reference evidence="13 14" key="1">
    <citation type="submission" date="2024-04" db="EMBL/GenBank/DDBJ databases">
        <authorList>
            <consortium name="Genoscope - CEA"/>
            <person name="William W."/>
        </authorList>
    </citation>
    <scope>NUCLEOTIDE SEQUENCE [LARGE SCALE GENOMIC DNA]</scope>
</reference>
<dbReference type="PANTHER" id="PTHR43206">
    <property type="entry name" value="AMINOTRANSFERASE"/>
    <property type="match status" value="1"/>
</dbReference>
<dbReference type="EMBL" id="CAXITT010000041">
    <property type="protein sequence ID" value="CAL1528980.1"/>
    <property type="molecule type" value="Genomic_DNA"/>
</dbReference>
<keyword evidence="14" id="KW-1185">Reference proteome</keyword>
<name>A0AAV2H5P4_LYMST</name>
<evidence type="ECO:0000256" key="4">
    <source>
        <dbReference type="ARBA" id="ARBA00012912"/>
    </source>
</evidence>
<dbReference type="FunFam" id="3.40.640.10:FF:000029">
    <property type="entry name" value="4-aminobutyrate aminotransferase, mitochondrial"/>
    <property type="match status" value="1"/>
</dbReference>
<protein>
    <recommendedName>
        <fullName evidence="10">(S)-3-amino-2-methylpropionate transaminase</fullName>
        <ecNumber evidence="4">2.6.1.19</ecNumber>
        <ecNumber evidence="3">2.6.1.22</ecNumber>
    </recommendedName>
    <alternativeName>
        <fullName evidence="11">GABA aminotransferase</fullName>
    </alternativeName>
    <alternativeName>
        <fullName evidence="9">Gamma-amino-N-butyrate transaminase</fullName>
    </alternativeName>
    <alternativeName>
        <fullName evidence="8">L-AIBAT</fullName>
    </alternativeName>
</protein>
<evidence type="ECO:0000313" key="13">
    <source>
        <dbReference type="EMBL" id="CAL1528980.1"/>
    </source>
</evidence>
<dbReference type="EC" id="2.6.1.22" evidence="3"/>
<evidence type="ECO:0000256" key="2">
    <source>
        <dbReference type="ARBA" id="ARBA00008954"/>
    </source>
</evidence>
<comment type="similarity">
    <text evidence="2 12">Belongs to the class-III pyridoxal-phosphate-dependent aminotransferase family.</text>
</comment>
<keyword evidence="6" id="KW-0808">Transferase</keyword>
<sequence length="503" mass="56650">MSLNLLSTRTAFRCRQLCHFQVLFSGTFRWSKMSYSVTPATKEEPTAPIIVTPVPGPKSQLLKEELDQVQNTDAVQFFVDYQKSVGNYIADVDGNYLLDLYTQIASIPIGYNHPRILKVLTDPENLSSFANRPALGIFPPSDFVKNVTESLLAVAPPGLRQVQTMGCGACSIEHALKAAFMAFRRKERGGKPPSKEELESSLWNKPPGNPNISVLSFKNAFHGRTMGALALTHTKWSHKLDFPSPDWPIASFPRLRYPLESFKQENKIEESRCLAEVEELLELYKRKDNPVACIAIEPIQCEGGDNFASPEFFQGLQNICRKNTIALLIDEVQTGAGTTGKFWVHEYFNLRDPPDLVTFAKKMLTGGFYYRDHLRPTEGYRIFNTWLGDPSKVIMLKEVLAIIKDDQLLQRTADTGKYLVQNLMDAQTRYPKLLSRSRGLGAIAAVDLPDVQTRDKAIVKMRELGVHLGACGVSTLRIRPTLTLERKHVDVFAERFDKVLKQL</sequence>
<comment type="caution">
    <text evidence="13">The sequence shown here is derived from an EMBL/GenBank/DDBJ whole genome shotgun (WGS) entry which is preliminary data.</text>
</comment>
<gene>
    <name evidence="13" type="ORF">GSLYS_00003150001</name>
</gene>
<dbReference type="EC" id="2.6.1.19" evidence="4"/>